<dbReference type="Pfam" id="PF10708">
    <property type="entry name" value="DUF2510"/>
    <property type="match status" value="1"/>
</dbReference>
<dbReference type="EMBL" id="MRBO01000686">
    <property type="protein sequence ID" value="KAB2582460.1"/>
    <property type="molecule type" value="Genomic_DNA"/>
</dbReference>
<name>A0A5N5DXY5_RHOER</name>
<keyword evidence="2" id="KW-0812">Transmembrane</keyword>
<feature type="domain" description="DUF2510" evidence="3">
    <location>
        <begin position="5"/>
        <end position="36"/>
    </location>
</feature>
<keyword evidence="2" id="KW-1133">Transmembrane helix</keyword>
<organism evidence="4 5">
    <name type="scientific">Rhodococcus erythropolis</name>
    <name type="common">Arthrobacter picolinophilus</name>
    <dbReference type="NCBI Taxonomy" id="1833"/>
    <lineage>
        <taxon>Bacteria</taxon>
        <taxon>Bacillati</taxon>
        <taxon>Actinomycetota</taxon>
        <taxon>Actinomycetes</taxon>
        <taxon>Mycobacteriales</taxon>
        <taxon>Nocardiaceae</taxon>
        <taxon>Rhodococcus</taxon>
        <taxon>Rhodococcus erythropolis group</taxon>
    </lineage>
</organism>
<feature type="region of interest" description="Disordered" evidence="1">
    <location>
        <begin position="71"/>
        <end position="92"/>
    </location>
</feature>
<evidence type="ECO:0000313" key="5">
    <source>
        <dbReference type="Proteomes" id="UP000325576"/>
    </source>
</evidence>
<evidence type="ECO:0000256" key="1">
    <source>
        <dbReference type="SAM" id="MobiDB-lite"/>
    </source>
</evidence>
<reference evidence="4 5" key="1">
    <citation type="journal article" date="2017" name="Poromechanics V (2013)">
        <title>Genomic Characterization of the Arsenic-Tolerant Actinobacterium, &lt;i&gt;Rhodococcus erythropolis&lt;/i&gt; S43.</title>
        <authorList>
            <person name="Retamal-Morales G."/>
            <person name="Mehnert M."/>
            <person name="Schwabe R."/>
            <person name="Tischler D."/>
            <person name="Schloemann M."/>
            <person name="Levican G.J."/>
        </authorList>
    </citation>
    <scope>NUCLEOTIDE SEQUENCE [LARGE SCALE GENOMIC DNA]</scope>
    <source>
        <strain evidence="4 5">S43</strain>
    </source>
</reference>
<proteinExistence type="predicted"/>
<dbReference type="InterPro" id="IPR018929">
    <property type="entry name" value="DUF2510"/>
</dbReference>
<accession>A0A5N5DXY5</accession>
<dbReference type="AlphaFoldDB" id="A0A5N5DXY5"/>
<protein>
    <recommendedName>
        <fullName evidence="3">DUF2510 domain-containing protein</fullName>
    </recommendedName>
</protein>
<evidence type="ECO:0000313" key="4">
    <source>
        <dbReference type="EMBL" id="KAB2582460.1"/>
    </source>
</evidence>
<comment type="caution">
    <text evidence="4">The sequence shown here is derived from an EMBL/GenBank/DDBJ whole genome shotgun (WGS) entry which is preliminary data.</text>
</comment>
<evidence type="ECO:0000256" key="2">
    <source>
        <dbReference type="SAM" id="Phobius"/>
    </source>
</evidence>
<evidence type="ECO:0000259" key="3">
    <source>
        <dbReference type="Pfam" id="PF10708"/>
    </source>
</evidence>
<keyword evidence="2" id="KW-0472">Membrane</keyword>
<feature type="transmembrane region" description="Helical" evidence="2">
    <location>
        <begin position="52"/>
        <end position="70"/>
    </location>
</feature>
<dbReference type="Proteomes" id="UP000325576">
    <property type="component" value="Unassembled WGS sequence"/>
</dbReference>
<gene>
    <name evidence="4" type="ORF">BS297_25630</name>
</gene>
<sequence>MTSPAGWFADPQNPTVSRYWDGTQWTAHTRPNSLAAAPAPSRPRRKNGWVQYLLLFVIILAVGITCSALTEKTDSAQSTTRSSTVDRPATGTDSTLLDVATFREVTSRDLSTYLKDPERHAGQRLVLYGTVRQFDSATGPETFLADISASPDPEMLETKPAIIQGDKALLEPIVEGDTVKLHVKLLGTRSYENAIGGEMTVPSFSVHIAEVTG</sequence>